<evidence type="ECO:0000256" key="2">
    <source>
        <dbReference type="ARBA" id="ARBA00022857"/>
    </source>
</evidence>
<dbReference type="CDD" id="cd05251">
    <property type="entry name" value="NmrA_like_SDR_a"/>
    <property type="match status" value="1"/>
</dbReference>
<comment type="similarity">
    <text evidence="1">Belongs to the NmrA-type oxidoreductase family.</text>
</comment>
<dbReference type="InterPro" id="IPR008030">
    <property type="entry name" value="NmrA-like"/>
</dbReference>
<accession>A0AAV9J8V3</accession>
<dbReference type="InterPro" id="IPR036291">
    <property type="entry name" value="NAD(P)-bd_dom_sf"/>
</dbReference>
<dbReference type="GO" id="GO:0005634">
    <property type="term" value="C:nucleus"/>
    <property type="evidence" value="ECO:0007669"/>
    <property type="project" value="TreeGrafter"/>
</dbReference>
<evidence type="ECO:0000313" key="4">
    <source>
        <dbReference type="EMBL" id="KAK4541526.1"/>
    </source>
</evidence>
<dbReference type="PANTHER" id="PTHR42748:SF28">
    <property type="entry name" value="NMRA-LIKE DOMAIN-CONTAINING PROTEIN"/>
    <property type="match status" value="1"/>
</dbReference>
<dbReference type="SUPFAM" id="SSF51735">
    <property type="entry name" value="NAD(P)-binding Rossmann-fold domains"/>
    <property type="match status" value="1"/>
</dbReference>
<evidence type="ECO:0000256" key="1">
    <source>
        <dbReference type="ARBA" id="ARBA00006328"/>
    </source>
</evidence>
<dbReference type="Gene3D" id="3.40.50.720">
    <property type="entry name" value="NAD(P)-binding Rossmann-like Domain"/>
    <property type="match status" value="1"/>
</dbReference>
<evidence type="ECO:0000259" key="3">
    <source>
        <dbReference type="Pfam" id="PF05368"/>
    </source>
</evidence>
<protein>
    <recommendedName>
        <fullName evidence="3">NmrA-like domain-containing protein</fullName>
    </recommendedName>
</protein>
<dbReference type="InterPro" id="IPR051164">
    <property type="entry name" value="NmrA-like_oxidored"/>
</dbReference>
<feature type="domain" description="NmrA-like" evidence="3">
    <location>
        <begin position="44"/>
        <end position="321"/>
    </location>
</feature>
<evidence type="ECO:0000313" key="5">
    <source>
        <dbReference type="Proteomes" id="UP001324427"/>
    </source>
</evidence>
<name>A0AAV9J8V3_9PEZI</name>
<sequence>MNPSSCRDGAFYTARTTTHTGPISTTSFLTSNNIILSHSHVPFIVVVGATGIQGGSVVRALLNVDGYTIRAITRNRQSEKAQALQAKGVEVVEADLNDVAALKTAFAGSHAIYAVTNFFDAYPTVGAEKAMDIEARLGTNLAIAAAATSSLQHYIWSTLPNTRRVSGGKIVVPHYEAKNRVDDYIKSQTALLQKTTFLWVPTYAQNIHYPFYTPFAIPTADPETLYQIQATPASVLWPMAGDSSVNVGLFVKAILDQPGKTLPGRFVRAVVETMTAGEVVQAWAAAQGKKGVVLQVSRETYHNMWPGWAELMDLSHTYYEMAKDKSFSAGAEQVLTKEDLGVTGLVTTAAFFAKK</sequence>
<dbReference type="AlphaFoldDB" id="A0AAV9J8V3"/>
<gene>
    <name evidence="4" type="ORF">LTR36_007972</name>
</gene>
<dbReference type="PANTHER" id="PTHR42748">
    <property type="entry name" value="NITROGEN METABOLITE REPRESSION PROTEIN NMRA FAMILY MEMBER"/>
    <property type="match status" value="1"/>
</dbReference>
<dbReference type="Gene3D" id="3.90.25.10">
    <property type="entry name" value="UDP-galactose 4-epimerase, domain 1"/>
    <property type="match status" value="1"/>
</dbReference>
<keyword evidence="2" id="KW-0521">NADP</keyword>
<reference evidence="4 5" key="1">
    <citation type="submission" date="2021-11" db="EMBL/GenBank/DDBJ databases">
        <title>Black yeast isolated from Biological Soil Crust.</title>
        <authorList>
            <person name="Kurbessoian T."/>
        </authorList>
    </citation>
    <scope>NUCLEOTIDE SEQUENCE [LARGE SCALE GENOMIC DNA]</scope>
    <source>
        <strain evidence="4 5">CCFEE 5522</strain>
    </source>
</reference>
<dbReference type="EMBL" id="JAVFHQ010000052">
    <property type="protein sequence ID" value="KAK4541526.1"/>
    <property type="molecule type" value="Genomic_DNA"/>
</dbReference>
<organism evidence="4 5">
    <name type="scientific">Oleoguttula mirabilis</name>
    <dbReference type="NCBI Taxonomy" id="1507867"/>
    <lineage>
        <taxon>Eukaryota</taxon>
        <taxon>Fungi</taxon>
        <taxon>Dikarya</taxon>
        <taxon>Ascomycota</taxon>
        <taxon>Pezizomycotina</taxon>
        <taxon>Dothideomycetes</taxon>
        <taxon>Dothideomycetidae</taxon>
        <taxon>Mycosphaerellales</taxon>
        <taxon>Teratosphaeriaceae</taxon>
        <taxon>Oleoguttula</taxon>
    </lineage>
</organism>
<comment type="caution">
    <text evidence="4">The sequence shown here is derived from an EMBL/GenBank/DDBJ whole genome shotgun (WGS) entry which is preliminary data.</text>
</comment>
<dbReference type="Pfam" id="PF05368">
    <property type="entry name" value="NmrA"/>
    <property type="match status" value="1"/>
</dbReference>
<dbReference type="Proteomes" id="UP001324427">
    <property type="component" value="Unassembled WGS sequence"/>
</dbReference>
<proteinExistence type="inferred from homology"/>
<keyword evidence="5" id="KW-1185">Reference proteome</keyword>